<evidence type="ECO:0000313" key="3">
    <source>
        <dbReference type="Proteomes" id="UP001152607"/>
    </source>
</evidence>
<keyword evidence="3" id="KW-1185">Reference proteome</keyword>
<feature type="region of interest" description="Disordered" evidence="1">
    <location>
        <begin position="207"/>
        <end position="234"/>
    </location>
</feature>
<gene>
    <name evidence="2" type="ORF">PDIGIT_LOCUS12997</name>
</gene>
<accession>A0A9W4UN92</accession>
<reference evidence="2" key="1">
    <citation type="submission" date="2023-01" db="EMBL/GenBank/DDBJ databases">
        <authorList>
            <person name="Van Ghelder C."/>
            <person name="Rancurel C."/>
        </authorList>
    </citation>
    <scope>NUCLEOTIDE SEQUENCE</scope>
    <source>
        <strain evidence="2">CNCM I-4278</strain>
    </source>
</reference>
<dbReference type="OrthoDB" id="5367448at2759"/>
<dbReference type="Proteomes" id="UP001152607">
    <property type="component" value="Unassembled WGS sequence"/>
</dbReference>
<organism evidence="2 3">
    <name type="scientific">Periconia digitata</name>
    <dbReference type="NCBI Taxonomy" id="1303443"/>
    <lineage>
        <taxon>Eukaryota</taxon>
        <taxon>Fungi</taxon>
        <taxon>Dikarya</taxon>
        <taxon>Ascomycota</taxon>
        <taxon>Pezizomycotina</taxon>
        <taxon>Dothideomycetes</taxon>
        <taxon>Pleosporomycetidae</taxon>
        <taxon>Pleosporales</taxon>
        <taxon>Massarineae</taxon>
        <taxon>Periconiaceae</taxon>
        <taxon>Periconia</taxon>
    </lineage>
</organism>
<dbReference type="EMBL" id="CAOQHR010000009">
    <property type="protein sequence ID" value="CAI6339833.1"/>
    <property type="molecule type" value="Genomic_DNA"/>
</dbReference>
<protein>
    <submittedName>
        <fullName evidence="2">Uncharacterized protein</fullName>
    </submittedName>
</protein>
<evidence type="ECO:0000256" key="1">
    <source>
        <dbReference type="SAM" id="MobiDB-lite"/>
    </source>
</evidence>
<proteinExistence type="predicted"/>
<name>A0A9W4UN92_9PLEO</name>
<sequence length="257" mass="29682">MSFRRAATATLAQRAVHLTIVPRPANLAESREVLRVLQRYGPMDMYKHLKHEYFRPMDNVALGIYRDGDAAQRALNASPIRFALEKQNDVPPNQNTSVDMEEVEYGTPQREGATETGIDDILRPGELLTNTRYKEPPIEPTLDPPSKPMPFEPSVETPNTISKWFQITVDRSRVVHYDYIEKQFLWGRYTPMKTIAQEDLVKKVPQKGLSDVGQRPPGVEHRPHRAMRKDQAYADERMPSVRQIWLESEERHQKAPR</sequence>
<evidence type="ECO:0000313" key="2">
    <source>
        <dbReference type="EMBL" id="CAI6339833.1"/>
    </source>
</evidence>
<comment type="caution">
    <text evidence="2">The sequence shown here is derived from an EMBL/GenBank/DDBJ whole genome shotgun (WGS) entry which is preliminary data.</text>
</comment>
<dbReference type="AlphaFoldDB" id="A0A9W4UN92"/>